<evidence type="ECO:0000256" key="1">
    <source>
        <dbReference type="SAM" id="MobiDB-lite"/>
    </source>
</evidence>
<feature type="region of interest" description="Disordered" evidence="1">
    <location>
        <begin position="1"/>
        <end position="33"/>
    </location>
</feature>
<comment type="caution">
    <text evidence="2">The sequence shown here is derived from an EMBL/GenBank/DDBJ whole genome shotgun (WGS) entry which is preliminary data.</text>
</comment>
<dbReference type="Proteomes" id="UP000321685">
    <property type="component" value="Unassembled WGS sequence"/>
</dbReference>
<proteinExistence type="predicted"/>
<sequence>MRKRRQRRPDQRGADQSLFRRGVAGRSDRRTGRRLLRLPGRGDHIETIFRDYPDTVPRIGLAAVGLTADGSRFDTTLMGWATYAAGLSATDDPYDPRTFALTASTTYRSGVVVNEYARRR</sequence>
<dbReference type="EMBL" id="BJVJ01000006">
    <property type="protein sequence ID" value="GEL22097.1"/>
    <property type="molecule type" value="Genomic_DNA"/>
</dbReference>
<evidence type="ECO:0000313" key="3">
    <source>
        <dbReference type="Proteomes" id="UP000321685"/>
    </source>
</evidence>
<evidence type="ECO:0000313" key="2">
    <source>
        <dbReference type="EMBL" id="GEL22097.1"/>
    </source>
</evidence>
<name>A0A511DBZ8_9PSEU</name>
<accession>A0A511DBZ8</accession>
<reference evidence="2 3" key="1">
    <citation type="submission" date="2019-07" db="EMBL/GenBank/DDBJ databases">
        <title>Whole genome shotgun sequence of Pseudonocardia sulfidoxydans NBRC 16205.</title>
        <authorList>
            <person name="Hosoyama A."/>
            <person name="Uohara A."/>
            <person name="Ohji S."/>
            <person name="Ichikawa N."/>
        </authorList>
    </citation>
    <scope>NUCLEOTIDE SEQUENCE [LARGE SCALE GENOMIC DNA]</scope>
    <source>
        <strain evidence="2 3">NBRC 16205</strain>
    </source>
</reference>
<gene>
    <name evidence="2" type="ORF">PSU4_10510</name>
</gene>
<keyword evidence="3" id="KW-1185">Reference proteome</keyword>
<dbReference type="AlphaFoldDB" id="A0A511DBZ8"/>
<organism evidence="2 3">
    <name type="scientific">Pseudonocardia sulfidoxydans NBRC 16205</name>
    <dbReference type="NCBI Taxonomy" id="1223511"/>
    <lineage>
        <taxon>Bacteria</taxon>
        <taxon>Bacillati</taxon>
        <taxon>Actinomycetota</taxon>
        <taxon>Actinomycetes</taxon>
        <taxon>Pseudonocardiales</taxon>
        <taxon>Pseudonocardiaceae</taxon>
        <taxon>Pseudonocardia</taxon>
    </lineage>
</organism>
<protein>
    <submittedName>
        <fullName evidence="2">Uncharacterized protein</fullName>
    </submittedName>
</protein>